<dbReference type="Gene3D" id="1.25.40.10">
    <property type="entry name" value="Tetratricopeptide repeat domain"/>
    <property type="match status" value="1"/>
</dbReference>
<name>A0A9D4WPX3_PEA</name>
<gene>
    <name evidence="4" type="ORF">KIW84_051614</name>
</gene>
<protein>
    <recommendedName>
        <fullName evidence="6">Pentatricopeptide repeat-containing protein</fullName>
    </recommendedName>
</protein>
<dbReference type="InterPro" id="IPR002885">
    <property type="entry name" value="PPR_rpt"/>
</dbReference>
<evidence type="ECO:0000256" key="1">
    <source>
        <dbReference type="ARBA" id="ARBA00007626"/>
    </source>
</evidence>
<sequence>MKNFGLKPDTVTYTSLINFFCRNGKIDEAIELLKEMKENECEADTVTFNVILGGLCREGRFDEALDMIEKLPHQVSSHRLNNRRNGLGFVRQPVMDWGVGVTIDRKKGIIPKWVVKKKKLSPKSEPNLDPKAAMAPVVSKRKAMQATTTKLIRMKQVKVCLNLHGIVTVDSATLFEGEEIEVPVAVTIPPPAPIRIIKNLRIVILLLVAEDCKTVSTINANGSCWYRTRAADHDILHEVPNAARILNQEHSEDHQIHCSREVPGSSVVGYEVKRSKCNVLIPPTIFFSDGAEQQYQCQIETPLINQLPNQGFLLSNIADVFLLELVAAVVIVSTSAKGVVGRFIEGPARIKRTVNLNKGEEATENDEPVIYEDVSMERGSFLVQQAMRAFRA</sequence>
<evidence type="ECO:0000313" key="4">
    <source>
        <dbReference type="EMBL" id="KAI5404521.1"/>
    </source>
</evidence>
<keyword evidence="5" id="KW-1185">Reference proteome</keyword>
<dbReference type="AlphaFoldDB" id="A0A9D4WPX3"/>
<dbReference type="PANTHER" id="PTHR47941">
    <property type="entry name" value="PENTATRICOPEPTIDE REPEAT-CONTAINING PROTEIN 3, MITOCHONDRIAL"/>
    <property type="match status" value="1"/>
</dbReference>
<evidence type="ECO:0008006" key="6">
    <source>
        <dbReference type="Google" id="ProtNLM"/>
    </source>
</evidence>
<comment type="caution">
    <text evidence="4">The sequence shown here is derived from an EMBL/GenBank/DDBJ whole genome shotgun (WGS) entry which is preliminary data.</text>
</comment>
<dbReference type="Proteomes" id="UP001058974">
    <property type="component" value="Chromosome 5"/>
</dbReference>
<feature type="repeat" description="PPR" evidence="3">
    <location>
        <begin position="9"/>
        <end position="43"/>
    </location>
</feature>
<evidence type="ECO:0000313" key="5">
    <source>
        <dbReference type="Proteomes" id="UP001058974"/>
    </source>
</evidence>
<evidence type="ECO:0000256" key="2">
    <source>
        <dbReference type="ARBA" id="ARBA00022737"/>
    </source>
</evidence>
<reference evidence="4 5" key="1">
    <citation type="journal article" date="2022" name="Nat. Genet.">
        <title>Improved pea reference genome and pan-genome highlight genomic features and evolutionary characteristics.</title>
        <authorList>
            <person name="Yang T."/>
            <person name="Liu R."/>
            <person name="Luo Y."/>
            <person name="Hu S."/>
            <person name="Wang D."/>
            <person name="Wang C."/>
            <person name="Pandey M.K."/>
            <person name="Ge S."/>
            <person name="Xu Q."/>
            <person name="Li N."/>
            <person name="Li G."/>
            <person name="Huang Y."/>
            <person name="Saxena R.K."/>
            <person name="Ji Y."/>
            <person name="Li M."/>
            <person name="Yan X."/>
            <person name="He Y."/>
            <person name="Liu Y."/>
            <person name="Wang X."/>
            <person name="Xiang C."/>
            <person name="Varshney R.K."/>
            <person name="Ding H."/>
            <person name="Gao S."/>
            <person name="Zong X."/>
        </authorList>
    </citation>
    <scope>NUCLEOTIDE SEQUENCE [LARGE SCALE GENOMIC DNA]</scope>
    <source>
        <strain evidence="4 5">cv. Zhongwan 6</strain>
    </source>
</reference>
<keyword evidence="2" id="KW-0677">Repeat</keyword>
<proteinExistence type="inferred from homology"/>
<dbReference type="NCBIfam" id="TIGR00756">
    <property type="entry name" value="PPR"/>
    <property type="match status" value="2"/>
</dbReference>
<dbReference type="InterPro" id="IPR011990">
    <property type="entry name" value="TPR-like_helical_dom_sf"/>
</dbReference>
<evidence type="ECO:0000256" key="3">
    <source>
        <dbReference type="PROSITE-ProRule" id="PRU00708"/>
    </source>
</evidence>
<dbReference type="Gramene" id="Psat05G0161400-T1">
    <property type="protein sequence ID" value="KAI5404521.1"/>
    <property type="gene ID" value="KIW84_051614"/>
</dbReference>
<dbReference type="EMBL" id="JAMSHJ010000005">
    <property type="protein sequence ID" value="KAI5404521.1"/>
    <property type="molecule type" value="Genomic_DNA"/>
</dbReference>
<accession>A0A9D4WPX3</accession>
<organism evidence="4 5">
    <name type="scientific">Pisum sativum</name>
    <name type="common">Garden pea</name>
    <name type="synonym">Lathyrus oleraceus</name>
    <dbReference type="NCBI Taxonomy" id="3888"/>
    <lineage>
        <taxon>Eukaryota</taxon>
        <taxon>Viridiplantae</taxon>
        <taxon>Streptophyta</taxon>
        <taxon>Embryophyta</taxon>
        <taxon>Tracheophyta</taxon>
        <taxon>Spermatophyta</taxon>
        <taxon>Magnoliopsida</taxon>
        <taxon>eudicotyledons</taxon>
        <taxon>Gunneridae</taxon>
        <taxon>Pentapetalae</taxon>
        <taxon>rosids</taxon>
        <taxon>fabids</taxon>
        <taxon>Fabales</taxon>
        <taxon>Fabaceae</taxon>
        <taxon>Papilionoideae</taxon>
        <taxon>50 kb inversion clade</taxon>
        <taxon>NPAAA clade</taxon>
        <taxon>Hologalegina</taxon>
        <taxon>IRL clade</taxon>
        <taxon>Fabeae</taxon>
        <taxon>Lathyrus</taxon>
    </lineage>
</organism>
<dbReference type="PROSITE" id="PS51375">
    <property type="entry name" value="PPR"/>
    <property type="match status" value="2"/>
</dbReference>
<feature type="repeat" description="PPR" evidence="3">
    <location>
        <begin position="44"/>
        <end position="74"/>
    </location>
</feature>
<comment type="similarity">
    <text evidence="1">Belongs to the PPR family. P subfamily.</text>
</comment>
<dbReference type="Pfam" id="PF13041">
    <property type="entry name" value="PPR_2"/>
    <property type="match status" value="1"/>
</dbReference>